<feature type="region of interest" description="Disordered" evidence="1">
    <location>
        <begin position="182"/>
        <end position="217"/>
    </location>
</feature>
<dbReference type="OrthoDB" id="265401at2759"/>
<protein>
    <submittedName>
        <fullName evidence="4">DNAJ-domain transmembrane-like protein</fullName>
    </submittedName>
</protein>
<feature type="transmembrane region" description="Helical" evidence="2">
    <location>
        <begin position="434"/>
        <end position="455"/>
    </location>
</feature>
<dbReference type="PROSITE" id="PS50076">
    <property type="entry name" value="DNAJ_2"/>
    <property type="match status" value="1"/>
</dbReference>
<reference evidence="4 5" key="1">
    <citation type="journal article" date="2015" name="PLoS Pathog.">
        <title>Leptomonas seymouri: Adaptations to the Dixenous Life Cycle Analyzed by Genome Sequencing, Transcriptome Profiling and Co-infection with Leishmania donovani.</title>
        <authorList>
            <person name="Kraeva N."/>
            <person name="Butenko A."/>
            <person name="Hlavacova J."/>
            <person name="Kostygov A."/>
            <person name="Myskova J."/>
            <person name="Grybchuk D."/>
            <person name="Lestinova T."/>
            <person name="Votypka J."/>
            <person name="Volf P."/>
            <person name="Opperdoes F."/>
            <person name="Flegontov P."/>
            <person name="Lukes J."/>
            <person name="Yurchenko V."/>
        </authorList>
    </citation>
    <scope>NUCLEOTIDE SEQUENCE [LARGE SCALE GENOMIC DNA]</scope>
    <source>
        <strain evidence="4 5">ATCC 30220</strain>
    </source>
</reference>
<keyword evidence="2" id="KW-0472">Membrane</keyword>
<feature type="compositionally biased region" description="Low complexity" evidence="1">
    <location>
        <begin position="187"/>
        <end position="203"/>
    </location>
</feature>
<dbReference type="OMA" id="LMMVGWC"/>
<feature type="domain" description="J" evidence="3">
    <location>
        <begin position="227"/>
        <end position="305"/>
    </location>
</feature>
<gene>
    <name evidence="4" type="ORF">ABL78_3002</name>
</gene>
<proteinExistence type="predicted"/>
<dbReference type="EMBL" id="LJSK01000069">
    <property type="protein sequence ID" value="KPI87924.1"/>
    <property type="molecule type" value="Genomic_DNA"/>
</dbReference>
<evidence type="ECO:0000256" key="1">
    <source>
        <dbReference type="SAM" id="MobiDB-lite"/>
    </source>
</evidence>
<dbReference type="InterPro" id="IPR036869">
    <property type="entry name" value="J_dom_sf"/>
</dbReference>
<comment type="caution">
    <text evidence="4">The sequence shown here is derived from an EMBL/GenBank/DDBJ whole genome shotgun (WGS) entry which is preliminary data.</text>
</comment>
<name>A0A0N1ILA2_LEPSE</name>
<dbReference type="Proteomes" id="UP000038009">
    <property type="component" value="Unassembled WGS sequence"/>
</dbReference>
<feature type="transmembrane region" description="Helical" evidence="2">
    <location>
        <begin position="328"/>
        <end position="352"/>
    </location>
</feature>
<dbReference type="Gene3D" id="1.10.287.110">
    <property type="entry name" value="DnaJ domain"/>
    <property type="match status" value="1"/>
</dbReference>
<evidence type="ECO:0000313" key="4">
    <source>
        <dbReference type="EMBL" id="KPI87924.1"/>
    </source>
</evidence>
<organism evidence="4 5">
    <name type="scientific">Leptomonas seymouri</name>
    <dbReference type="NCBI Taxonomy" id="5684"/>
    <lineage>
        <taxon>Eukaryota</taxon>
        <taxon>Discoba</taxon>
        <taxon>Euglenozoa</taxon>
        <taxon>Kinetoplastea</taxon>
        <taxon>Metakinetoplastina</taxon>
        <taxon>Trypanosomatida</taxon>
        <taxon>Trypanosomatidae</taxon>
        <taxon>Leishmaniinae</taxon>
        <taxon>Leptomonas</taxon>
    </lineage>
</organism>
<dbReference type="VEuPathDB" id="TriTrypDB:Lsey_0069_0160"/>
<dbReference type="CDD" id="cd06257">
    <property type="entry name" value="DnaJ"/>
    <property type="match status" value="1"/>
</dbReference>
<keyword evidence="2 4" id="KW-0812">Transmembrane</keyword>
<evidence type="ECO:0000313" key="5">
    <source>
        <dbReference type="Proteomes" id="UP000038009"/>
    </source>
</evidence>
<dbReference type="SUPFAM" id="SSF46565">
    <property type="entry name" value="Chaperone J-domain"/>
    <property type="match status" value="1"/>
</dbReference>
<dbReference type="AlphaFoldDB" id="A0A0N1ILA2"/>
<sequence length="463" mass="48341">MSTALVNRSTTPRLLKEFYSVRSNDAVALHERPHAMQLAALPTTLMTHVVLRRTTRTCCASAAAAVFAAAGGAEGGAPHPCALFARHSRPRVHCWCCPQWTSLVEIRAGSTSTSAQPCMFAVSLIGGSLRFERLTSPSNSVTTDAAAGGLLFRVSAAASPSSSSSVAVAAAGVHATGSLHTSKRHYGTAAASESTEDSAGAEAHAQERHSIAEEDEDALYVPPSFEEVYNALRTLRLVGEDGRAVRAWTAADIKRAYRALAKELHPDVSGGGGAGMEQVNAAYACLTSLPAEVAVSYRSWLETGGEEEMLVQRTQAMRGLVRWASRDVAQLMIVGWCATFSCLAAYASWWVLFNPADGSMKTGVATPCKTGTSIRGATAGAGGVNGKLTLLSAGAAMSAAPGVQYGVVSSGSSFMYAGLSLRGVQLVRAVMSRYVLAVALTLAACVNTVMIQRVLTRLIAGAP</sequence>
<keyword evidence="5" id="KW-1185">Reference proteome</keyword>
<evidence type="ECO:0000259" key="3">
    <source>
        <dbReference type="PROSITE" id="PS50076"/>
    </source>
</evidence>
<dbReference type="InterPro" id="IPR001623">
    <property type="entry name" value="DnaJ_domain"/>
</dbReference>
<evidence type="ECO:0000256" key="2">
    <source>
        <dbReference type="SAM" id="Phobius"/>
    </source>
</evidence>
<keyword evidence="2" id="KW-1133">Transmembrane helix</keyword>
<accession>A0A0N1ILA2</accession>